<keyword evidence="1" id="KW-0812">Transmembrane</keyword>
<proteinExistence type="predicted"/>
<keyword evidence="3" id="KW-1185">Reference proteome</keyword>
<dbReference type="EMBL" id="BAAADM010000054">
    <property type="protein sequence ID" value="GAA0443378.1"/>
    <property type="molecule type" value="Genomic_DNA"/>
</dbReference>
<evidence type="ECO:0008006" key="4">
    <source>
        <dbReference type="Google" id="ProtNLM"/>
    </source>
</evidence>
<evidence type="ECO:0000313" key="3">
    <source>
        <dbReference type="Proteomes" id="UP001501459"/>
    </source>
</evidence>
<comment type="caution">
    <text evidence="2">The sequence shown here is derived from an EMBL/GenBank/DDBJ whole genome shotgun (WGS) entry which is preliminary data.</text>
</comment>
<keyword evidence="1" id="KW-1133">Transmembrane helix</keyword>
<evidence type="ECO:0000256" key="1">
    <source>
        <dbReference type="SAM" id="Phobius"/>
    </source>
</evidence>
<protein>
    <recommendedName>
        <fullName evidence="4">ComG operon protein 7</fullName>
    </recommendedName>
</protein>
<name>A0ABP3J6E1_9BACI</name>
<sequence>MKKISLYIDNQKGFILPFVLFFIAIALISITASTQLYHDELSIAEDHDEQVKLETLLQMSRVQLKNDITYDKDIPNPVRYPFPYGHAVVHYAKLQNEYRLFLFLKTDKGAEYNIRNRLKIPKLERPSE</sequence>
<evidence type="ECO:0000313" key="2">
    <source>
        <dbReference type="EMBL" id="GAA0443378.1"/>
    </source>
</evidence>
<gene>
    <name evidence="2" type="ORF">GCM10008983_20740</name>
</gene>
<accession>A0ABP3J6E1</accession>
<organism evidence="2 3">
    <name type="scientific">Lentibacillus halophilus</name>
    <dbReference type="NCBI Taxonomy" id="295065"/>
    <lineage>
        <taxon>Bacteria</taxon>
        <taxon>Bacillati</taxon>
        <taxon>Bacillota</taxon>
        <taxon>Bacilli</taxon>
        <taxon>Bacillales</taxon>
        <taxon>Bacillaceae</taxon>
        <taxon>Lentibacillus</taxon>
    </lineage>
</organism>
<dbReference type="RefSeq" id="WP_343752859.1">
    <property type="nucleotide sequence ID" value="NZ_BAAADM010000054.1"/>
</dbReference>
<keyword evidence="1" id="KW-0472">Membrane</keyword>
<reference evidence="3" key="1">
    <citation type="journal article" date="2019" name="Int. J. Syst. Evol. Microbiol.">
        <title>The Global Catalogue of Microorganisms (GCM) 10K type strain sequencing project: providing services to taxonomists for standard genome sequencing and annotation.</title>
        <authorList>
            <consortium name="The Broad Institute Genomics Platform"/>
            <consortium name="The Broad Institute Genome Sequencing Center for Infectious Disease"/>
            <person name="Wu L."/>
            <person name="Ma J."/>
        </authorList>
    </citation>
    <scope>NUCLEOTIDE SEQUENCE [LARGE SCALE GENOMIC DNA]</scope>
    <source>
        <strain evidence="3">JCM 12149</strain>
    </source>
</reference>
<dbReference type="Proteomes" id="UP001501459">
    <property type="component" value="Unassembled WGS sequence"/>
</dbReference>
<feature type="transmembrane region" description="Helical" evidence="1">
    <location>
        <begin position="12"/>
        <end position="32"/>
    </location>
</feature>